<evidence type="ECO:0000259" key="17">
    <source>
        <dbReference type="Pfam" id="PF02852"/>
    </source>
</evidence>
<dbReference type="PIRSF" id="PIRSF000350">
    <property type="entry name" value="Mercury_reductase_MerA"/>
    <property type="match status" value="1"/>
</dbReference>
<dbReference type="InterPro" id="IPR012999">
    <property type="entry name" value="Pyr_OxRdtase_I_AS"/>
</dbReference>
<evidence type="ECO:0000313" key="20">
    <source>
        <dbReference type="Proteomes" id="UP000255234"/>
    </source>
</evidence>
<keyword evidence="14" id="KW-0547">Nucleotide-binding</keyword>
<dbReference type="AlphaFoldDB" id="A0A378NNR6"/>
<feature type="disulfide bond" description="Redox-active" evidence="15">
    <location>
        <begin position="41"/>
        <end position="46"/>
    </location>
</feature>
<sequence>MGNFDLAIIGAGPAGYEAAVFAAKQGLKTALIEKSELGGTCLNNGCIPTKTLLHTADLYREMTNQADIIGLDYQALSFDMKKMQLHKQDVIQKLREGIAKLMKMHKVTIIKGCAKIVGEHEIAIQSDEKVENIEAKNILIATGSVPAMPPIKGAELTINSDELLNDENVYEQIAIIGGGVIGIEFAFLYASLGKRVIILEALDRILANMDKEFAQSLKMLLSKRNVEIQTKALVQEISYNEGTKKYNCKYLQKDAEYVISADKVLMAVGRRAYTQNLFADNLSIETDRGKIRVNENYQTNIENIYASGDVIGGIQLAHVATAEAINAVCHMLGRAPIYNMKLIPSCIYTNPEIASVGMTLDEAKAQGISVKTIKYPMGANGKTVLSLQERGFIKIIVDKETDCILGAQMMCAHATDMISQFTQAIQQELTLVDLQKIIFPHPTFNEAIGKAVE</sequence>
<name>A0A378NNR6_9FIRM</name>
<dbReference type="InterPro" id="IPR023753">
    <property type="entry name" value="FAD/NAD-binding_dom"/>
</dbReference>
<feature type="domain" description="Pyridine nucleotide-disulphide oxidoreductase dimerisation" evidence="17">
    <location>
        <begin position="343"/>
        <end position="451"/>
    </location>
</feature>
<evidence type="ECO:0000256" key="16">
    <source>
        <dbReference type="RuleBase" id="RU003692"/>
    </source>
</evidence>
<comment type="subcellular location">
    <subcellularLocation>
        <location evidence="1">Cytoplasm</location>
    </subcellularLocation>
</comment>
<dbReference type="InterPro" id="IPR006258">
    <property type="entry name" value="Lipoamide_DH"/>
</dbReference>
<dbReference type="GO" id="GO:0005737">
    <property type="term" value="C:cytoplasm"/>
    <property type="evidence" value="ECO:0007669"/>
    <property type="project" value="UniProtKB-SubCell"/>
</dbReference>
<gene>
    <name evidence="19" type="primary">pdhD</name>
    <name evidence="19" type="ORF">NCTC10571_00174</name>
</gene>
<keyword evidence="5" id="KW-0963">Cytoplasm</keyword>
<dbReference type="PANTHER" id="PTHR22912">
    <property type="entry name" value="DISULFIDE OXIDOREDUCTASE"/>
    <property type="match status" value="1"/>
</dbReference>
<evidence type="ECO:0000256" key="10">
    <source>
        <dbReference type="ARBA" id="ARBA00023157"/>
    </source>
</evidence>
<feature type="active site" description="Proton acceptor" evidence="13">
    <location>
        <position position="441"/>
    </location>
</feature>
<evidence type="ECO:0000313" key="19">
    <source>
        <dbReference type="EMBL" id="STY70074.1"/>
    </source>
</evidence>
<dbReference type="Pfam" id="PF02852">
    <property type="entry name" value="Pyr_redox_dim"/>
    <property type="match status" value="1"/>
</dbReference>
<evidence type="ECO:0000256" key="6">
    <source>
        <dbReference type="ARBA" id="ARBA00022630"/>
    </source>
</evidence>
<dbReference type="Gene3D" id="3.50.50.60">
    <property type="entry name" value="FAD/NAD(P)-binding domain"/>
    <property type="match status" value="2"/>
</dbReference>
<evidence type="ECO:0000259" key="18">
    <source>
        <dbReference type="Pfam" id="PF07992"/>
    </source>
</evidence>
<keyword evidence="6 16" id="KW-0285">Flavoprotein</keyword>
<evidence type="ECO:0000256" key="7">
    <source>
        <dbReference type="ARBA" id="ARBA00022827"/>
    </source>
</evidence>
<comment type="cofactor">
    <cofactor evidence="14 16">
        <name>FAD</name>
        <dbReference type="ChEBI" id="CHEBI:57692"/>
    </cofactor>
    <text evidence="14 16">Binds 1 FAD per subunit.</text>
</comment>
<evidence type="ECO:0000256" key="5">
    <source>
        <dbReference type="ARBA" id="ARBA00022490"/>
    </source>
</evidence>
<dbReference type="Gene3D" id="3.30.390.30">
    <property type="match status" value="1"/>
</dbReference>
<dbReference type="InterPro" id="IPR050151">
    <property type="entry name" value="Class-I_Pyr_Nuc-Dis_Oxidored"/>
</dbReference>
<organism evidence="19 20">
    <name type="scientific">Megamonas hypermegale</name>
    <dbReference type="NCBI Taxonomy" id="158847"/>
    <lineage>
        <taxon>Bacteria</taxon>
        <taxon>Bacillati</taxon>
        <taxon>Bacillota</taxon>
        <taxon>Negativicutes</taxon>
        <taxon>Selenomonadales</taxon>
        <taxon>Selenomonadaceae</taxon>
        <taxon>Megamonas</taxon>
    </lineage>
</organism>
<feature type="domain" description="FAD/NAD(P)-binding" evidence="18">
    <location>
        <begin position="4"/>
        <end position="324"/>
    </location>
</feature>
<dbReference type="PRINTS" id="PR00368">
    <property type="entry name" value="FADPNR"/>
</dbReference>
<keyword evidence="8 16" id="KW-0560">Oxidoreductase</keyword>
<keyword evidence="11 16" id="KW-0676">Redox-active center</keyword>
<dbReference type="PROSITE" id="PS00076">
    <property type="entry name" value="PYRIDINE_REDOX_1"/>
    <property type="match status" value="1"/>
</dbReference>
<feature type="binding site" evidence="14">
    <location>
        <position position="269"/>
    </location>
    <ligand>
        <name>NAD(+)</name>
        <dbReference type="ChEBI" id="CHEBI:57540"/>
    </ligand>
</feature>
<dbReference type="NCBIfam" id="TIGR01350">
    <property type="entry name" value="lipoamide_DH"/>
    <property type="match status" value="1"/>
</dbReference>
<evidence type="ECO:0000256" key="2">
    <source>
        <dbReference type="ARBA" id="ARBA00007532"/>
    </source>
</evidence>
<dbReference type="RefSeq" id="WP_115150855.1">
    <property type="nucleotide sequence ID" value="NZ_UGPP01000001.1"/>
</dbReference>
<evidence type="ECO:0000256" key="12">
    <source>
        <dbReference type="ARBA" id="ARBA00049187"/>
    </source>
</evidence>
<evidence type="ECO:0000256" key="14">
    <source>
        <dbReference type="PIRSR" id="PIRSR000350-3"/>
    </source>
</evidence>
<comment type="catalytic activity">
    <reaction evidence="12 16">
        <text>N(6)-[(R)-dihydrolipoyl]-L-lysyl-[protein] + NAD(+) = N(6)-[(R)-lipoyl]-L-lysyl-[protein] + NADH + H(+)</text>
        <dbReference type="Rhea" id="RHEA:15045"/>
        <dbReference type="Rhea" id="RHEA-COMP:10474"/>
        <dbReference type="Rhea" id="RHEA-COMP:10475"/>
        <dbReference type="ChEBI" id="CHEBI:15378"/>
        <dbReference type="ChEBI" id="CHEBI:57540"/>
        <dbReference type="ChEBI" id="CHEBI:57945"/>
        <dbReference type="ChEBI" id="CHEBI:83099"/>
        <dbReference type="ChEBI" id="CHEBI:83100"/>
        <dbReference type="EC" id="1.8.1.4"/>
    </reaction>
</comment>
<evidence type="ECO:0000256" key="11">
    <source>
        <dbReference type="ARBA" id="ARBA00023284"/>
    </source>
</evidence>
<evidence type="ECO:0000256" key="15">
    <source>
        <dbReference type="PIRSR" id="PIRSR000350-4"/>
    </source>
</evidence>
<keyword evidence="10" id="KW-1015">Disulfide bond</keyword>
<accession>A0A378NNR6</accession>
<evidence type="ECO:0000256" key="3">
    <source>
        <dbReference type="ARBA" id="ARBA00012608"/>
    </source>
</evidence>
<keyword evidence="9 14" id="KW-0520">NAD</keyword>
<keyword evidence="7 14" id="KW-0274">FAD</keyword>
<dbReference type="SUPFAM" id="SSF55424">
    <property type="entry name" value="FAD/NAD-linked reductases, dimerisation (C-terminal) domain"/>
    <property type="match status" value="1"/>
</dbReference>
<dbReference type="GO" id="GO:0050660">
    <property type="term" value="F:flavin adenine dinucleotide binding"/>
    <property type="evidence" value="ECO:0007669"/>
    <property type="project" value="InterPro"/>
</dbReference>
<dbReference type="InterPro" id="IPR016156">
    <property type="entry name" value="FAD/NAD-linked_Rdtase_dimer_sf"/>
</dbReference>
<dbReference type="InterPro" id="IPR004099">
    <property type="entry name" value="Pyr_nucl-diS_OxRdtase_dimer"/>
</dbReference>
<dbReference type="GO" id="GO:0006103">
    <property type="term" value="P:2-oxoglutarate metabolic process"/>
    <property type="evidence" value="ECO:0007669"/>
    <property type="project" value="TreeGrafter"/>
</dbReference>
<evidence type="ECO:0000256" key="9">
    <source>
        <dbReference type="ARBA" id="ARBA00023027"/>
    </source>
</evidence>
<comment type="similarity">
    <text evidence="2 16">Belongs to the class-I pyridine nucleotide-disulfide oxidoreductase family.</text>
</comment>
<comment type="miscellaneous">
    <text evidence="16">The active site is a redox-active disulfide bond.</text>
</comment>
<dbReference type="SUPFAM" id="SSF51905">
    <property type="entry name" value="FAD/NAD(P)-binding domain"/>
    <property type="match status" value="1"/>
</dbReference>
<dbReference type="InterPro" id="IPR001100">
    <property type="entry name" value="Pyr_nuc-diS_OxRdtase"/>
</dbReference>
<dbReference type="InterPro" id="IPR036188">
    <property type="entry name" value="FAD/NAD-bd_sf"/>
</dbReference>
<feature type="binding site" evidence="14">
    <location>
        <position position="200"/>
    </location>
    <ligand>
        <name>NAD(+)</name>
        <dbReference type="ChEBI" id="CHEBI:57540"/>
    </ligand>
</feature>
<evidence type="ECO:0000256" key="13">
    <source>
        <dbReference type="PIRSR" id="PIRSR000350-2"/>
    </source>
</evidence>
<dbReference type="PANTHER" id="PTHR22912:SF217">
    <property type="entry name" value="DIHYDROLIPOYL DEHYDROGENASE"/>
    <property type="match status" value="1"/>
</dbReference>
<proteinExistence type="inferred from homology"/>
<feature type="binding site" evidence="14">
    <location>
        <position position="50"/>
    </location>
    <ligand>
        <name>FAD</name>
        <dbReference type="ChEBI" id="CHEBI:57692"/>
    </ligand>
</feature>
<reference evidence="19 20" key="1">
    <citation type="submission" date="2018-06" db="EMBL/GenBank/DDBJ databases">
        <authorList>
            <consortium name="Pathogen Informatics"/>
            <person name="Doyle S."/>
        </authorList>
    </citation>
    <scope>NUCLEOTIDE SEQUENCE [LARGE SCALE GENOMIC DNA]</scope>
    <source>
        <strain evidence="19 20">NCTC10571</strain>
    </source>
</reference>
<dbReference type="GO" id="GO:0004148">
    <property type="term" value="F:dihydrolipoyl dehydrogenase (NADH) activity"/>
    <property type="evidence" value="ECO:0007669"/>
    <property type="project" value="UniProtKB-EC"/>
</dbReference>
<evidence type="ECO:0000256" key="1">
    <source>
        <dbReference type="ARBA" id="ARBA00004496"/>
    </source>
</evidence>
<dbReference type="PRINTS" id="PR00411">
    <property type="entry name" value="PNDRDTASEI"/>
</dbReference>
<feature type="binding site" evidence="14">
    <location>
        <begin position="142"/>
        <end position="144"/>
    </location>
    <ligand>
        <name>FAD</name>
        <dbReference type="ChEBI" id="CHEBI:57692"/>
    </ligand>
</feature>
<evidence type="ECO:0000256" key="8">
    <source>
        <dbReference type="ARBA" id="ARBA00023002"/>
    </source>
</evidence>
<feature type="binding site" evidence="14">
    <location>
        <begin position="177"/>
        <end position="184"/>
    </location>
    <ligand>
        <name>NAD(+)</name>
        <dbReference type="ChEBI" id="CHEBI:57540"/>
    </ligand>
</feature>
<feature type="binding site" evidence="14">
    <location>
        <position position="309"/>
    </location>
    <ligand>
        <name>FAD</name>
        <dbReference type="ChEBI" id="CHEBI:57692"/>
    </ligand>
</feature>
<dbReference type="FunFam" id="3.30.390.30:FF:000001">
    <property type="entry name" value="Dihydrolipoyl dehydrogenase"/>
    <property type="match status" value="1"/>
</dbReference>
<dbReference type="EMBL" id="UGPP01000001">
    <property type="protein sequence ID" value="STY70074.1"/>
    <property type="molecule type" value="Genomic_DNA"/>
</dbReference>
<evidence type="ECO:0000256" key="4">
    <source>
        <dbReference type="ARBA" id="ARBA00016961"/>
    </source>
</evidence>
<protein>
    <recommendedName>
        <fullName evidence="4 16">Dihydrolipoyl dehydrogenase</fullName>
        <ecNumber evidence="3 16">1.8.1.4</ecNumber>
    </recommendedName>
</protein>
<dbReference type="Pfam" id="PF07992">
    <property type="entry name" value="Pyr_redox_2"/>
    <property type="match status" value="1"/>
</dbReference>
<dbReference type="EC" id="1.8.1.4" evidence="3 16"/>
<dbReference type="Proteomes" id="UP000255234">
    <property type="component" value="Unassembled WGS sequence"/>
</dbReference>